<protein>
    <recommendedName>
        <fullName evidence="2">HAT C-terminal dimerisation domain-containing protein</fullName>
    </recommendedName>
</protein>
<proteinExistence type="predicted"/>
<dbReference type="EMBL" id="JAAMPI010000705">
    <property type="protein sequence ID" value="KAF4629222.1"/>
    <property type="molecule type" value="Genomic_DNA"/>
</dbReference>
<comment type="caution">
    <text evidence="3">The sequence shown here is derived from an EMBL/GenBank/DDBJ whole genome shotgun (WGS) entry which is preliminary data.</text>
</comment>
<dbReference type="InterPro" id="IPR012337">
    <property type="entry name" value="RNaseH-like_sf"/>
</dbReference>
<evidence type="ECO:0000313" key="4">
    <source>
        <dbReference type="Proteomes" id="UP000566819"/>
    </source>
</evidence>
<feature type="domain" description="HAT C-terminal dimerisation" evidence="2">
    <location>
        <begin position="110"/>
        <end position="168"/>
    </location>
</feature>
<organism evidence="3 4">
    <name type="scientific">Cudoniella acicularis</name>
    <dbReference type="NCBI Taxonomy" id="354080"/>
    <lineage>
        <taxon>Eukaryota</taxon>
        <taxon>Fungi</taxon>
        <taxon>Dikarya</taxon>
        <taxon>Ascomycota</taxon>
        <taxon>Pezizomycotina</taxon>
        <taxon>Leotiomycetes</taxon>
        <taxon>Helotiales</taxon>
        <taxon>Tricladiaceae</taxon>
        <taxon>Cudoniella</taxon>
    </lineage>
</organism>
<evidence type="ECO:0000313" key="3">
    <source>
        <dbReference type="EMBL" id="KAF4629222.1"/>
    </source>
</evidence>
<dbReference type="GO" id="GO:0046983">
    <property type="term" value="F:protein dimerization activity"/>
    <property type="evidence" value="ECO:0007669"/>
    <property type="project" value="InterPro"/>
</dbReference>
<gene>
    <name evidence="3" type="ORF">G7Y89_g8928</name>
</gene>
<dbReference type="SUPFAM" id="SSF53098">
    <property type="entry name" value="Ribonuclease H-like"/>
    <property type="match status" value="1"/>
</dbReference>
<dbReference type="InterPro" id="IPR008906">
    <property type="entry name" value="HATC_C_dom"/>
</dbReference>
<dbReference type="Pfam" id="PF05699">
    <property type="entry name" value="Dimer_Tnp_hAT"/>
    <property type="match status" value="1"/>
</dbReference>
<name>A0A8H4RFN6_9HELO</name>
<keyword evidence="4" id="KW-1185">Reference proteome</keyword>
<dbReference type="AlphaFoldDB" id="A0A8H4RFN6"/>
<sequence>MIGATNKKRTVVGRPTFDDVNKEFEFIEASDNTGDQSKCLHCSKVKSRHTTRQAKHLARCLKYKEMMEEEDKTLPKAQNHAEYQEMPTEEKKKDEFHPEQIAWRKGDEVFWELIAPDHPELARIALRLLNTTTNSVPAERSFSILNLLHSKLHNRMGTEKGRKLVFIYMNARALRKAQATNWTKEDILELEARLIRIQQYLIDVVDTPEV</sequence>
<accession>A0A8H4RFN6</accession>
<dbReference type="OrthoDB" id="4225352at2759"/>
<evidence type="ECO:0000256" key="1">
    <source>
        <dbReference type="SAM" id="MobiDB-lite"/>
    </source>
</evidence>
<feature type="region of interest" description="Disordered" evidence="1">
    <location>
        <begin position="72"/>
        <end position="96"/>
    </location>
</feature>
<evidence type="ECO:0000259" key="2">
    <source>
        <dbReference type="Pfam" id="PF05699"/>
    </source>
</evidence>
<dbReference type="Proteomes" id="UP000566819">
    <property type="component" value="Unassembled WGS sequence"/>
</dbReference>
<reference evidence="3 4" key="1">
    <citation type="submission" date="2020-03" db="EMBL/GenBank/DDBJ databases">
        <title>Draft Genome Sequence of Cudoniella acicularis.</title>
        <authorList>
            <person name="Buettner E."/>
            <person name="Kellner H."/>
        </authorList>
    </citation>
    <scope>NUCLEOTIDE SEQUENCE [LARGE SCALE GENOMIC DNA]</scope>
    <source>
        <strain evidence="3 4">DSM 108380</strain>
    </source>
</reference>